<organism evidence="1 2">
    <name type="scientific">Fusicatenibacter saccharivorans</name>
    <dbReference type="NCBI Taxonomy" id="1150298"/>
    <lineage>
        <taxon>Bacteria</taxon>
        <taxon>Bacillati</taxon>
        <taxon>Bacillota</taxon>
        <taxon>Clostridia</taxon>
        <taxon>Lachnospirales</taxon>
        <taxon>Lachnospiraceae</taxon>
        <taxon>Fusicatenibacter</taxon>
    </lineage>
</organism>
<evidence type="ECO:0008006" key="3">
    <source>
        <dbReference type="Google" id="ProtNLM"/>
    </source>
</evidence>
<sequence>MKKQFMTAAEVAETMGVSLGKAYELIRGMNKELQEAGYLTVSGKVPIKFFEKKYFGFEAEPGAVQKQEGIS</sequence>
<dbReference type="Proteomes" id="UP000095706">
    <property type="component" value="Unassembled WGS sequence"/>
</dbReference>
<dbReference type="AlphaFoldDB" id="A0A174DEP6"/>
<accession>A0A174DEP6</accession>
<protein>
    <recommendedName>
        <fullName evidence="3">ICEBs1 excisionase</fullName>
    </recommendedName>
</protein>
<gene>
    <name evidence="1" type="ORF">ERS852406_01537</name>
</gene>
<name>A0A174DEP6_9FIRM</name>
<dbReference type="EMBL" id="CYYV01000007">
    <property type="protein sequence ID" value="CUO24081.1"/>
    <property type="molecule type" value="Genomic_DNA"/>
</dbReference>
<reference evidence="1 2" key="1">
    <citation type="submission" date="2015-09" db="EMBL/GenBank/DDBJ databases">
        <authorList>
            <consortium name="Pathogen Informatics"/>
        </authorList>
    </citation>
    <scope>NUCLEOTIDE SEQUENCE [LARGE SCALE GENOMIC DNA]</scope>
    <source>
        <strain evidence="1 2">2789STDY5608849</strain>
    </source>
</reference>
<evidence type="ECO:0000313" key="1">
    <source>
        <dbReference type="EMBL" id="CUO24081.1"/>
    </source>
</evidence>
<dbReference type="RefSeq" id="WP_055227482.1">
    <property type="nucleotide sequence ID" value="NZ_CYYV01000007.1"/>
</dbReference>
<proteinExistence type="predicted"/>
<evidence type="ECO:0000313" key="2">
    <source>
        <dbReference type="Proteomes" id="UP000095706"/>
    </source>
</evidence>